<gene>
    <name evidence="13" type="ORF">BDU57DRAFT_461208</name>
</gene>
<comment type="catalytic activity">
    <reaction evidence="10">
        <text>L-tyrosine + O2 = L-dopaquinone + H2O</text>
        <dbReference type="Rhea" id="RHEA:18117"/>
        <dbReference type="ChEBI" id="CHEBI:15377"/>
        <dbReference type="ChEBI" id="CHEBI:15379"/>
        <dbReference type="ChEBI" id="CHEBI:57924"/>
        <dbReference type="ChEBI" id="CHEBI:58315"/>
        <dbReference type="EC" id="1.14.18.1"/>
    </reaction>
</comment>
<dbReference type="PRINTS" id="PR00092">
    <property type="entry name" value="TYROSINASE"/>
</dbReference>
<feature type="domain" description="Tyrosinase copper-binding" evidence="12">
    <location>
        <begin position="122"/>
        <end position="139"/>
    </location>
</feature>
<dbReference type="SUPFAM" id="SSF48056">
    <property type="entry name" value="Di-copper centre-containing domain"/>
    <property type="match status" value="1"/>
</dbReference>
<dbReference type="InterPro" id="IPR002227">
    <property type="entry name" value="Tyrosinase_Cu-bd"/>
</dbReference>
<dbReference type="GO" id="GO:0042438">
    <property type="term" value="P:melanin biosynthetic process"/>
    <property type="evidence" value="ECO:0007669"/>
    <property type="project" value="UniProtKB-KW"/>
</dbReference>
<comment type="cofactor">
    <cofactor evidence="1">
        <name>Cu(2+)</name>
        <dbReference type="ChEBI" id="CHEBI:29036"/>
    </cofactor>
</comment>
<keyword evidence="7" id="KW-0503">Monooxygenase</keyword>
<evidence type="ECO:0000256" key="4">
    <source>
        <dbReference type="ARBA" id="ARBA00022723"/>
    </source>
</evidence>
<dbReference type="PANTHER" id="PTHR11474">
    <property type="entry name" value="TYROSINASE FAMILY MEMBER"/>
    <property type="match status" value="1"/>
</dbReference>
<keyword evidence="11" id="KW-0732">Signal</keyword>
<keyword evidence="8" id="KW-0470">Melanin biosynthesis</keyword>
<dbReference type="InterPro" id="IPR008922">
    <property type="entry name" value="Di-copper_centre_dom_sf"/>
</dbReference>
<comment type="similarity">
    <text evidence="2">Belongs to the tyrosinase family.</text>
</comment>
<dbReference type="Pfam" id="PF18132">
    <property type="entry name" value="Tyrosinase_C"/>
    <property type="match status" value="1"/>
</dbReference>
<evidence type="ECO:0000313" key="13">
    <source>
        <dbReference type="EMBL" id="KAF1911531.1"/>
    </source>
</evidence>
<dbReference type="GO" id="GO:0046872">
    <property type="term" value="F:metal ion binding"/>
    <property type="evidence" value="ECO:0007669"/>
    <property type="project" value="UniProtKB-KW"/>
</dbReference>
<dbReference type="GO" id="GO:0004503">
    <property type="term" value="F:tyrosinase activity"/>
    <property type="evidence" value="ECO:0007669"/>
    <property type="project" value="UniProtKB-EC"/>
</dbReference>
<keyword evidence="6" id="KW-0186">Copper</keyword>
<dbReference type="PROSITE" id="PS00497">
    <property type="entry name" value="TYROSINASE_1"/>
    <property type="match status" value="1"/>
</dbReference>
<proteinExistence type="inferred from homology"/>
<dbReference type="OrthoDB" id="6132182at2759"/>
<feature type="signal peptide" evidence="11">
    <location>
        <begin position="1"/>
        <end position="21"/>
    </location>
</feature>
<dbReference type="InterPro" id="IPR041640">
    <property type="entry name" value="Tyrosinase_C"/>
</dbReference>
<keyword evidence="4" id="KW-0479">Metal-binding</keyword>
<evidence type="ECO:0000256" key="6">
    <source>
        <dbReference type="ARBA" id="ARBA00023008"/>
    </source>
</evidence>
<evidence type="ECO:0000256" key="10">
    <source>
        <dbReference type="ARBA" id="ARBA00048881"/>
    </source>
</evidence>
<sequence>MRNLWTLGSVIYAIVATIVTCTPVEHYDTLKSRQSSEGVVAGIAWRDENGNVPVRREVRDLKENYPDQWNLYLLGLAALEWSDQNDSLSYYSLAGIHGRPYRTWGNAPGLPHKLGTSGYCPHSNSLFLTWHRPYLALFEEELYKQVKYYADAAPPDQAGRYAAAANSFRMPYWDWARGENAGTVPDFFTTQMINVVHTNGFNETIWNPLYSFYFHPLTPSVFNDKARAHVCVDMQRAESTQWSRTNSTLRWPTSDAPDAVSNQAAMYKSYEQQRRGLHDHIDGAFRRNTMNEFANTVEEAHGWVHGVIGGGWDGTSAQGHMWPLEYSAFEPLFMLHHTNVDRLFAMYQSAHPDRYFSPENIGSNGNVFLEDGSTVDADTSLLPFRNPAGGFWTPNTIRDTRTFGYAYPETINSREQTGPSKSNIQFATLSNAQGINASIAQLYGVSTRSRLMITGPSAGLDTSATNFTDWNILASSSSPSTFVAQFSLAGDFSSDAVGDVGSWVRMMPSSHAPHSTPSIATTTRTSVQGKISLMSNLLDAISAGKLASWNAKDVVPFLTSALTWRVLDAQGKPLPSHTLRAFTFKVCSATATIPASLSAPIEYAEDDEHVRCYPDVTRGKAGGVA</sequence>
<keyword evidence="5" id="KW-0560">Oxidoreductase</keyword>
<name>A0A6A5Q6R0_AMPQU</name>
<evidence type="ECO:0000256" key="9">
    <source>
        <dbReference type="ARBA" id="ARBA00048233"/>
    </source>
</evidence>
<feature type="chain" id="PRO_5025637042" description="tyrosinase" evidence="11">
    <location>
        <begin position="22"/>
        <end position="625"/>
    </location>
</feature>
<protein>
    <recommendedName>
        <fullName evidence="3">tyrosinase</fullName>
        <ecNumber evidence="3">1.14.18.1</ecNumber>
    </recommendedName>
</protein>
<evidence type="ECO:0000313" key="14">
    <source>
        <dbReference type="Proteomes" id="UP000800096"/>
    </source>
</evidence>
<evidence type="ECO:0000256" key="1">
    <source>
        <dbReference type="ARBA" id="ARBA00001973"/>
    </source>
</evidence>
<dbReference type="Gene3D" id="1.10.1280.10">
    <property type="entry name" value="Di-copper center containing domain from catechol oxidase"/>
    <property type="match status" value="1"/>
</dbReference>
<dbReference type="Pfam" id="PF00264">
    <property type="entry name" value="Tyrosinase"/>
    <property type="match status" value="1"/>
</dbReference>
<comment type="catalytic activity">
    <reaction evidence="9">
        <text>2 L-dopa + O2 = 2 L-dopaquinone + 2 H2O</text>
        <dbReference type="Rhea" id="RHEA:34287"/>
        <dbReference type="ChEBI" id="CHEBI:15377"/>
        <dbReference type="ChEBI" id="CHEBI:15379"/>
        <dbReference type="ChEBI" id="CHEBI:57504"/>
        <dbReference type="ChEBI" id="CHEBI:57924"/>
        <dbReference type="EC" id="1.14.18.1"/>
    </reaction>
</comment>
<keyword evidence="14" id="KW-1185">Reference proteome</keyword>
<dbReference type="PANTHER" id="PTHR11474:SF76">
    <property type="entry name" value="SHKT DOMAIN-CONTAINING PROTEIN"/>
    <property type="match status" value="1"/>
</dbReference>
<dbReference type="EC" id="1.14.18.1" evidence="3"/>
<evidence type="ECO:0000256" key="8">
    <source>
        <dbReference type="ARBA" id="ARBA00023101"/>
    </source>
</evidence>
<evidence type="ECO:0000259" key="12">
    <source>
        <dbReference type="PROSITE" id="PS00497"/>
    </source>
</evidence>
<evidence type="ECO:0000256" key="5">
    <source>
        <dbReference type="ARBA" id="ARBA00023002"/>
    </source>
</evidence>
<evidence type="ECO:0000256" key="11">
    <source>
        <dbReference type="SAM" id="SignalP"/>
    </source>
</evidence>
<dbReference type="AlphaFoldDB" id="A0A6A5Q6R0"/>
<accession>A0A6A5Q6R0</accession>
<evidence type="ECO:0000256" key="2">
    <source>
        <dbReference type="ARBA" id="ARBA00009928"/>
    </source>
</evidence>
<dbReference type="InterPro" id="IPR050316">
    <property type="entry name" value="Tyrosinase/Hemocyanin"/>
</dbReference>
<evidence type="ECO:0000256" key="7">
    <source>
        <dbReference type="ARBA" id="ARBA00023033"/>
    </source>
</evidence>
<organism evidence="13 14">
    <name type="scientific">Ampelomyces quisqualis</name>
    <name type="common">Powdery mildew agent</name>
    <dbReference type="NCBI Taxonomy" id="50730"/>
    <lineage>
        <taxon>Eukaryota</taxon>
        <taxon>Fungi</taxon>
        <taxon>Dikarya</taxon>
        <taxon>Ascomycota</taxon>
        <taxon>Pezizomycotina</taxon>
        <taxon>Dothideomycetes</taxon>
        <taxon>Pleosporomycetidae</taxon>
        <taxon>Pleosporales</taxon>
        <taxon>Pleosporineae</taxon>
        <taxon>Phaeosphaeriaceae</taxon>
        <taxon>Ampelomyces</taxon>
    </lineage>
</organism>
<reference evidence="13" key="1">
    <citation type="journal article" date="2020" name="Stud. Mycol.">
        <title>101 Dothideomycetes genomes: a test case for predicting lifestyles and emergence of pathogens.</title>
        <authorList>
            <person name="Haridas S."/>
            <person name="Albert R."/>
            <person name="Binder M."/>
            <person name="Bloem J."/>
            <person name="Labutti K."/>
            <person name="Salamov A."/>
            <person name="Andreopoulos B."/>
            <person name="Baker S."/>
            <person name="Barry K."/>
            <person name="Bills G."/>
            <person name="Bluhm B."/>
            <person name="Cannon C."/>
            <person name="Castanera R."/>
            <person name="Culley D."/>
            <person name="Daum C."/>
            <person name="Ezra D."/>
            <person name="Gonzalez J."/>
            <person name="Henrissat B."/>
            <person name="Kuo A."/>
            <person name="Liang C."/>
            <person name="Lipzen A."/>
            <person name="Lutzoni F."/>
            <person name="Magnuson J."/>
            <person name="Mondo S."/>
            <person name="Nolan M."/>
            <person name="Ohm R."/>
            <person name="Pangilinan J."/>
            <person name="Park H.-J."/>
            <person name="Ramirez L."/>
            <person name="Alfaro M."/>
            <person name="Sun H."/>
            <person name="Tritt A."/>
            <person name="Yoshinaga Y."/>
            <person name="Zwiers L.-H."/>
            <person name="Turgeon B."/>
            <person name="Goodwin S."/>
            <person name="Spatafora J."/>
            <person name="Crous P."/>
            <person name="Grigoriev I."/>
        </authorList>
    </citation>
    <scope>NUCLEOTIDE SEQUENCE</scope>
    <source>
        <strain evidence="13">HMLAC05119</strain>
    </source>
</reference>
<dbReference type="EMBL" id="ML979143">
    <property type="protein sequence ID" value="KAF1911531.1"/>
    <property type="molecule type" value="Genomic_DNA"/>
</dbReference>
<evidence type="ECO:0000256" key="3">
    <source>
        <dbReference type="ARBA" id="ARBA00011906"/>
    </source>
</evidence>
<dbReference type="Proteomes" id="UP000800096">
    <property type="component" value="Unassembled WGS sequence"/>
</dbReference>